<evidence type="ECO:0000313" key="2">
    <source>
        <dbReference type="Proteomes" id="UP000275408"/>
    </source>
</evidence>
<evidence type="ECO:0008006" key="3">
    <source>
        <dbReference type="Google" id="ProtNLM"/>
    </source>
</evidence>
<comment type="caution">
    <text evidence="1">The sequence shown here is derived from an EMBL/GenBank/DDBJ whole genome shotgun (WGS) entry which is preliminary data.</text>
</comment>
<dbReference type="AlphaFoldDB" id="A0A3M6TSA4"/>
<dbReference type="InterPro" id="IPR013083">
    <property type="entry name" value="Znf_RING/FYVE/PHD"/>
</dbReference>
<evidence type="ECO:0000313" key="1">
    <source>
        <dbReference type="EMBL" id="RMX44158.1"/>
    </source>
</evidence>
<protein>
    <recommendedName>
        <fullName evidence="3">RING-type domain-containing protein</fullName>
    </recommendedName>
</protein>
<dbReference type="EMBL" id="RCHS01003049">
    <property type="protein sequence ID" value="RMX44158.1"/>
    <property type="molecule type" value="Genomic_DNA"/>
</dbReference>
<name>A0A3M6TSA4_POCDA</name>
<accession>A0A3M6TSA4</accession>
<dbReference type="Gene3D" id="3.30.40.10">
    <property type="entry name" value="Zinc/RING finger domain, C3HC4 (zinc finger)"/>
    <property type="match status" value="1"/>
</dbReference>
<dbReference type="SUPFAM" id="SSF57850">
    <property type="entry name" value="RING/U-box"/>
    <property type="match status" value="1"/>
</dbReference>
<keyword evidence="2" id="KW-1185">Reference proteome</keyword>
<reference evidence="1 2" key="1">
    <citation type="journal article" date="2018" name="Sci. Rep.">
        <title>Comparative analysis of the Pocillopora damicornis genome highlights role of immune system in coral evolution.</title>
        <authorList>
            <person name="Cunning R."/>
            <person name="Bay R.A."/>
            <person name="Gillette P."/>
            <person name="Baker A.C."/>
            <person name="Traylor-Knowles N."/>
        </authorList>
    </citation>
    <scope>NUCLEOTIDE SEQUENCE [LARGE SCALE GENOMIC DNA]</scope>
    <source>
        <strain evidence="1">RSMAS</strain>
        <tissue evidence="1">Whole animal</tissue>
    </source>
</reference>
<dbReference type="Proteomes" id="UP000275408">
    <property type="component" value="Unassembled WGS sequence"/>
</dbReference>
<proteinExistence type="predicted"/>
<gene>
    <name evidence="1" type="ORF">pdam_00002474</name>
</gene>
<organism evidence="1 2">
    <name type="scientific">Pocillopora damicornis</name>
    <name type="common">Cauliflower coral</name>
    <name type="synonym">Millepora damicornis</name>
    <dbReference type="NCBI Taxonomy" id="46731"/>
    <lineage>
        <taxon>Eukaryota</taxon>
        <taxon>Metazoa</taxon>
        <taxon>Cnidaria</taxon>
        <taxon>Anthozoa</taxon>
        <taxon>Hexacorallia</taxon>
        <taxon>Scleractinia</taxon>
        <taxon>Astrocoeniina</taxon>
        <taxon>Pocilloporidae</taxon>
        <taxon>Pocillopora</taxon>
    </lineage>
</organism>
<sequence>MAADSTSFFDDVKKRLECCIYHTFCKSCLEDGLHPQARGKLSCPTCRQIIECPDKDVNSLPSDLFKSRWFKLLRPTAEMGKETCHTAEAVMKESRLIFNARIAITSCVKTALRHTKN</sequence>